<organism evidence="3 4">
    <name type="scientific">Novosphingobium pentaromativorans</name>
    <dbReference type="NCBI Taxonomy" id="205844"/>
    <lineage>
        <taxon>Bacteria</taxon>
        <taxon>Pseudomonadati</taxon>
        <taxon>Pseudomonadota</taxon>
        <taxon>Alphaproteobacteria</taxon>
        <taxon>Sphingomonadales</taxon>
        <taxon>Sphingomonadaceae</taxon>
        <taxon>Novosphingobium</taxon>
    </lineage>
</organism>
<evidence type="ECO:0000256" key="1">
    <source>
        <dbReference type="SAM" id="MobiDB-lite"/>
    </source>
</evidence>
<dbReference type="AlphaFoldDB" id="A0A2W5NMF3"/>
<name>A0A2W5NMF3_9SPHN</name>
<feature type="signal peptide" evidence="2">
    <location>
        <begin position="1"/>
        <end position="25"/>
    </location>
</feature>
<feature type="compositionally biased region" description="Low complexity" evidence="1">
    <location>
        <begin position="38"/>
        <end position="49"/>
    </location>
</feature>
<accession>A0A2W5NMF3</accession>
<evidence type="ECO:0000313" key="4">
    <source>
        <dbReference type="Proteomes" id="UP000249082"/>
    </source>
</evidence>
<protein>
    <recommendedName>
        <fullName evidence="5">Autotransporter domain-containing protein</fullName>
    </recommendedName>
</protein>
<evidence type="ECO:0000256" key="2">
    <source>
        <dbReference type="SAM" id="SignalP"/>
    </source>
</evidence>
<dbReference type="SUPFAM" id="SSF103515">
    <property type="entry name" value="Autotransporter"/>
    <property type="match status" value="1"/>
</dbReference>
<dbReference type="InterPro" id="IPR036709">
    <property type="entry name" value="Autotransporte_beta_dom_sf"/>
</dbReference>
<keyword evidence="2" id="KW-0732">Signal</keyword>
<dbReference type="Gene3D" id="2.40.128.130">
    <property type="entry name" value="Autotransporter beta-domain"/>
    <property type="match status" value="1"/>
</dbReference>
<proteinExistence type="predicted"/>
<dbReference type="Proteomes" id="UP000249082">
    <property type="component" value="Unassembled WGS sequence"/>
</dbReference>
<evidence type="ECO:0000313" key="3">
    <source>
        <dbReference type="EMBL" id="PZQ54621.1"/>
    </source>
</evidence>
<dbReference type="EMBL" id="QFPX01000008">
    <property type="protein sequence ID" value="PZQ54621.1"/>
    <property type="molecule type" value="Genomic_DNA"/>
</dbReference>
<comment type="caution">
    <text evidence="3">The sequence shown here is derived from an EMBL/GenBank/DDBJ whole genome shotgun (WGS) entry which is preliminary data.</text>
</comment>
<feature type="chain" id="PRO_5016168728" description="Autotransporter domain-containing protein" evidence="2">
    <location>
        <begin position="26"/>
        <end position="313"/>
    </location>
</feature>
<sequence>MSRRSQARLLAAGLAALFAASTARAQDAPADDADLPEAETAAPAATETPKPAPWTVTLSAGISNRDDGPDGSWQSLSLTRQVGRGYVRGGLMRYHGTLIQAYTALPSDYYVGTLGAGGNFDNWVLDGWASYGRQEYGRISTAWGSRESTGAKSSGYYALGGDFGRILPLSPRWFVTPTLVGSYAEGRLLRPAPDFTGLVDLETREPTWTLGGTMRIDHAFGRNADNYAGLSLSRNWTSNAVSQVTIGQFQDLAQVPRSGLLASQHYSDAWWEVGASANMKLTDRLHLDIYASRSFDALAGNTTSAGISLRQSF</sequence>
<reference evidence="3 4" key="1">
    <citation type="submission" date="2017-08" db="EMBL/GenBank/DDBJ databases">
        <title>Infants hospitalized years apart are colonized by the same room-sourced microbial strains.</title>
        <authorList>
            <person name="Brooks B."/>
            <person name="Olm M.R."/>
            <person name="Firek B.A."/>
            <person name="Baker R."/>
            <person name="Thomas B.C."/>
            <person name="Morowitz M.J."/>
            <person name="Banfield J.F."/>
        </authorList>
    </citation>
    <scope>NUCLEOTIDE SEQUENCE [LARGE SCALE GENOMIC DNA]</scope>
    <source>
        <strain evidence="3">S2_005_002_R2_33</strain>
    </source>
</reference>
<evidence type="ECO:0008006" key="5">
    <source>
        <dbReference type="Google" id="ProtNLM"/>
    </source>
</evidence>
<feature type="region of interest" description="Disordered" evidence="1">
    <location>
        <begin position="26"/>
        <end position="53"/>
    </location>
</feature>
<gene>
    <name evidence="3" type="ORF">DI555_11310</name>
</gene>